<gene>
    <name evidence="1" type="ORF">G6047_15290</name>
</gene>
<dbReference type="Pfam" id="PF13645">
    <property type="entry name" value="YkuD_2"/>
    <property type="match status" value="1"/>
</dbReference>
<protein>
    <recommendedName>
        <fullName evidence="3">Peptidase</fullName>
    </recommendedName>
</protein>
<dbReference type="EMBL" id="JAAMPU010000108">
    <property type="protein sequence ID" value="NMH29402.1"/>
    <property type="molecule type" value="Genomic_DNA"/>
</dbReference>
<sequence length="204" mass="23146">MNTLLKFSAVLIIVAVAFVSLRLTEKPVKKHEIEDVAKQRLQNNAAKALKFVTGKKDYNDSLVFLIDMKIPIRKNRFFVYNLKQQKVVDLGLVAHGDGSHKDNGDLVFSNVNNSHCTSLGKYSVGVSYVGKYGKSYKLHGLDETNSNAFDRNIVLHAYEDMPSEENTDPVYLSFGCPMVSTKFFKRLEPIIDSSDKKILLWIYY</sequence>
<evidence type="ECO:0000313" key="2">
    <source>
        <dbReference type="Proteomes" id="UP000712080"/>
    </source>
</evidence>
<evidence type="ECO:0000313" key="1">
    <source>
        <dbReference type="EMBL" id="NMH29402.1"/>
    </source>
</evidence>
<accession>A0A972FPF0</accession>
<dbReference type="AlphaFoldDB" id="A0A972FPF0"/>
<dbReference type="Proteomes" id="UP000712080">
    <property type="component" value="Unassembled WGS sequence"/>
</dbReference>
<reference evidence="1" key="1">
    <citation type="submission" date="2020-02" db="EMBL/GenBank/DDBJ databases">
        <title>Flavobacterium sp. genome.</title>
        <authorList>
            <person name="Jung H.S."/>
            <person name="Baek J.H."/>
            <person name="Jeon C.O."/>
        </authorList>
    </citation>
    <scope>NUCLEOTIDE SEQUENCE</scope>
    <source>
        <strain evidence="1">SE-s28</strain>
    </source>
</reference>
<comment type="caution">
    <text evidence="1">The sequence shown here is derived from an EMBL/GenBank/DDBJ whole genome shotgun (WGS) entry which is preliminary data.</text>
</comment>
<dbReference type="PANTHER" id="PTHR38477:SF1">
    <property type="entry name" value="MUREIN L,D-TRANSPEPTIDASE CATALYTIC DOMAIN FAMILY PROTEIN"/>
    <property type="match status" value="1"/>
</dbReference>
<proteinExistence type="predicted"/>
<name>A0A972FPF0_9FLAO</name>
<dbReference type="InterPro" id="IPR032676">
    <property type="entry name" value="YkuD_2"/>
</dbReference>
<organism evidence="1 2">
    <name type="scientific">Flavobacterium silvaticum</name>
    <dbReference type="NCBI Taxonomy" id="1852020"/>
    <lineage>
        <taxon>Bacteria</taxon>
        <taxon>Pseudomonadati</taxon>
        <taxon>Bacteroidota</taxon>
        <taxon>Flavobacteriia</taxon>
        <taxon>Flavobacteriales</taxon>
        <taxon>Flavobacteriaceae</taxon>
        <taxon>Flavobacterium</taxon>
    </lineage>
</organism>
<keyword evidence="2" id="KW-1185">Reference proteome</keyword>
<dbReference type="PANTHER" id="PTHR38477">
    <property type="entry name" value="HYPOTHETICAL EXPORTED PROTEIN"/>
    <property type="match status" value="1"/>
</dbReference>
<evidence type="ECO:0008006" key="3">
    <source>
        <dbReference type="Google" id="ProtNLM"/>
    </source>
</evidence>